<evidence type="ECO:0000313" key="2">
    <source>
        <dbReference type="Proteomes" id="UP000828048"/>
    </source>
</evidence>
<name>A0ACB7ZBJ8_9ERIC</name>
<protein>
    <submittedName>
        <fullName evidence="1">Uncharacterized protein</fullName>
    </submittedName>
</protein>
<keyword evidence="2" id="KW-1185">Reference proteome</keyword>
<reference evidence="1 2" key="1">
    <citation type="journal article" date="2021" name="Hortic Res">
        <title>High-quality reference genome and annotation aids understanding of berry development for evergreen blueberry (Vaccinium darrowii).</title>
        <authorList>
            <person name="Yu J."/>
            <person name="Hulse-Kemp A.M."/>
            <person name="Babiker E."/>
            <person name="Staton M."/>
        </authorList>
    </citation>
    <scope>NUCLEOTIDE SEQUENCE [LARGE SCALE GENOMIC DNA]</scope>
    <source>
        <strain evidence="2">cv. NJ 8807/NJ 8810</strain>
        <tissue evidence="1">Young leaf</tissue>
    </source>
</reference>
<accession>A0ACB7ZBJ8</accession>
<dbReference type="Proteomes" id="UP000828048">
    <property type="component" value="Chromosome 12"/>
</dbReference>
<sequence>MKEEQQPPAPHHHHHHHNHRRRGFAALAAKKFTKSTACVILLLLTYSLGYLSAPISHPSYSHLLLHSLSSSQPTSIIPQSITGKNTSTPATECNDHYRFTTQCADPVPSKLVRQTILDRVFNGTSPYDNFPPAHASSLLRPSRIKGWGSTGAVFENLIRKVQPRTILEVGTFLGASAIHMAELASGLGLKTQILCLDDFRGWPDFRNRFSDVKMVNGDVLLLYQFMQNVVHEKATESVLFVPFSTGSGLEKLCEWGVFGDLIEVDAGHDFHSAWSDINRAYKLLRPGRSIYFAWGCG</sequence>
<evidence type="ECO:0000313" key="1">
    <source>
        <dbReference type="EMBL" id="KAH7863273.1"/>
    </source>
</evidence>
<dbReference type="EMBL" id="CM037162">
    <property type="protein sequence ID" value="KAH7863273.1"/>
    <property type="molecule type" value="Genomic_DNA"/>
</dbReference>
<proteinExistence type="predicted"/>
<comment type="caution">
    <text evidence="1">The sequence shown here is derived from an EMBL/GenBank/DDBJ whole genome shotgun (WGS) entry which is preliminary data.</text>
</comment>
<gene>
    <name evidence="1" type="ORF">Vadar_015565</name>
</gene>
<organism evidence="1 2">
    <name type="scientific">Vaccinium darrowii</name>
    <dbReference type="NCBI Taxonomy" id="229202"/>
    <lineage>
        <taxon>Eukaryota</taxon>
        <taxon>Viridiplantae</taxon>
        <taxon>Streptophyta</taxon>
        <taxon>Embryophyta</taxon>
        <taxon>Tracheophyta</taxon>
        <taxon>Spermatophyta</taxon>
        <taxon>Magnoliopsida</taxon>
        <taxon>eudicotyledons</taxon>
        <taxon>Gunneridae</taxon>
        <taxon>Pentapetalae</taxon>
        <taxon>asterids</taxon>
        <taxon>Ericales</taxon>
        <taxon>Ericaceae</taxon>
        <taxon>Vaccinioideae</taxon>
        <taxon>Vaccinieae</taxon>
        <taxon>Vaccinium</taxon>
    </lineage>
</organism>